<protein>
    <submittedName>
        <fullName evidence="4">Polyphosphate kinase 2 family protein</fullName>
    </submittedName>
</protein>
<reference evidence="4 5" key="1">
    <citation type="submission" date="2021-08" db="EMBL/GenBank/DDBJ databases">
        <title>Draft genome sequence of Spirulina subsalsa with high tolerance to salinity and hype-accumulation of phycocyanin.</title>
        <authorList>
            <person name="Pei H."/>
            <person name="Jiang L."/>
        </authorList>
    </citation>
    <scope>NUCLEOTIDE SEQUENCE [LARGE SCALE GENOMIC DNA]</scope>
    <source>
        <strain evidence="4 5">FACHB-351</strain>
    </source>
</reference>
<dbReference type="InterPro" id="IPR027417">
    <property type="entry name" value="P-loop_NTPase"/>
</dbReference>
<dbReference type="InterPro" id="IPR016898">
    <property type="entry name" value="Polyphosphate_phosphotransfera"/>
</dbReference>
<comment type="caution">
    <text evidence="4">The sequence shown here is derived from an EMBL/GenBank/DDBJ whole genome shotgun (WGS) entry which is preliminary data.</text>
</comment>
<evidence type="ECO:0000259" key="3">
    <source>
        <dbReference type="Pfam" id="PF03976"/>
    </source>
</evidence>
<dbReference type="InterPro" id="IPR022300">
    <property type="entry name" value="PPK2-rel_1"/>
</dbReference>
<dbReference type="GO" id="GO:0016301">
    <property type="term" value="F:kinase activity"/>
    <property type="evidence" value="ECO:0007669"/>
    <property type="project" value="UniProtKB-KW"/>
</dbReference>
<keyword evidence="2 4" id="KW-0418">Kinase</keyword>
<dbReference type="EMBL" id="JAIHOM010000021">
    <property type="protein sequence ID" value="MCW6035817.1"/>
    <property type="molecule type" value="Genomic_DNA"/>
</dbReference>
<feature type="domain" description="Polyphosphate kinase-2-related" evidence="3">
    <location>
        <begin position="32"/>
        <end position="263"/>
    </location>
</feature>
<evidence type="ECO:0000256" key="2">
    <source>
        <dbReference type="ARBA" id="ARBA00022777"/>
    </source>
</evidence>
<dbReference type="PIRSF" id="PIRSF028756">
    <property type="entry name" value="PPK2_prd"/>
    <property type="match status" value="1"/>
</dbReference>
<dbReference type="InterPro" id="IPR022488">
    <property type="entry name" value="PPK2-related"/>
</dbReference>
<dbReference type="Gene3D" id="3.40.50.300">
    <property type="entry name" value="P-loop containing nucleotide triphosphate hydrolases"/>
    <property type="match status" value="1"/>
</dbReference>
<evidence type="ECO:0000256" key="1">
    <source>
        <dbReference type="ARBA" id="ARBA00022679"/>
    </source>
</evidence>
<proteinExistence type="predicted"/>
<sequence length="293" mass="34792">MKKTQIPSFIVPPNTTVSLSKDYRTDFTPPGLKKREGRALLAQIVEKLSDLQGRLYAQDTYGVLILFQALDAAGKDSTIKHVMSGINPQGFQVFSFKQPSAEELDHDYLWRYFKALPERGRIGIFNRSYYEDVLVTRVHPELIEKQKLPPLAKGDGIWERRFRQINNFEQYLVENGIVVIKFFLYVSKEEQKRRFFRRIERKDKNWKFSENDVKERAYWDSYIYAYEEVFNYTSTEFAPWHIIPADHKWFSRLTVGQIIYNYLARLDLHYPVVTEEHKKHIAHAQKMLEQEPD</sequence>
<gene>
    <name evidence="4" type="ORF">K4A83_05955</name>
</gene>
<dbReference type="Pfam" id="PF03976">
    <property type="entry name" value="PPK2"/>
    <property type="match status" value="1"/>
</dbReference>
<dbReference type="Proteomes" id="UP001526426">
    <property type="component" value="Unassembled WGS sequence"/>
</dbReference>
<keyword evidence="1" id="KW-0808">Transferase</keyword>
<name>A0ABT3L3R0_9CYAN</name>
<organism evidence="4 5">
    <name type="scientific">Spirulina subsalsa FACHB-351</name>
    <dbReference type="NCBI Taxonomy" id="234711"/>
    <lineage>
        <taxon>Bacteria</taxon>
        <taxon>Bacillati</taxon>
        <taxon>Cyanobacteriota</taxon>
        <taxon>Cyanophyceae</taxon>
        <taxon>Spirulinales</taxon>
        <taxon>Spirulinaceae</taxon>
        <taxon>Spirulina</taxon>
    </lineage>
</organism>
<dbReference type="RefSeq" id="WP_265263534.1">
    <property type="nucleotide sequence ID" value="NZ_JAIHOM010000021.1"/>
</dbReference>
<accession>A0ABT3L3R0</accession>
<keyword evidence="5" id="KW-1185">Reference proteome</keyword>
<dbReference type="PANTHER" id="PTHR34383">
    <property type="entry name" value="POLYPHOSPHATE:AMP PHOSPHOTRANSFERASE-RELATED"/>
    <property type="match status" value="1"/>
</dbReference>
<evidence type="ECO:0000313" key="4">
    <source>
        <dbReference type="EMBL" id="MCW6035817.1"/>
    </source>
</evidence>
<dbReference type="SUPFAM" id="SSF52540">
    <property type="entry name" value="P-loop containing nucleoside triphosphate hydrolases"/>
    <property type="match status" value="1"/>
</dbReference>
<dbReference type="NCBIfam" id="TIGR03709">
    <property type="entry name" value="PPK2_rel_1"/>
    <property type="match status" value="1"/>
</dbReference>
<evidence type="ECO:0000313" key="5">
    <source>
        <dbReference type="Proteomes" id="UP001526426"/>
    </source>
</evidence>
<dbReference type="PANTHER" id="PTHR34383:SF3">
    <property type="entry name" value="POLYPHOSPHATE:AMP PHOSPHOTRANSFERASE"/>
    <property type="match status" value="1"/>
</dbReference>